<feature type="domain" description="LpxI N-terminal" evidence="2">
    <location>
        <begin position="4"/>
        <end position="133"/>
    </location>
</feature>
<name>A0A1C3RCN1_9PROT</name>
<evidence type="ECO:0000313" key="3">
    <source>
        <dbReference type="EMBL" id="SCA55033.1"/>
    </source>
</evidence>
<dbReference type="InterPro" id="IPR053174">
    <property type="entry name" value="LpxI"/>
</dbReference>
<feature type="domain" description="LpxI C-terminal" evidence="1">
    <location>
        <begin position="136"/>
        <end position="267"/>
    </location>
</feature>
<dbReference type="Proteomes" id="UP000231658">
    <property type="component" value="Unassembled WGS sequence"/>
</dbReference>
<dbReference type="InterPro" id="IPR041255">
    <property type="entry name" value="LpxI_N"/>
</dbReference>
<dbReference type="AlphaFoldDB" id="A0A1C3RCN1"/>
<dbReference type="OrthoDB" id="9789836at2"/>
<evidence type="ECO:0000259" key="1">
    <source>
        <dbReference type="Pfam" id="PF06230"/>
    </source>
</evidence>
<sequence length="270" mass="28733">MADKLGLLAGKGDLPKRIVQKCVSEGRPFHIIAFKGQTEPELVAGHPHTWVRLGAAGKTLSILKEENVKSLLMAGPIKRPSLVAIRPDAWGLKFLAKTGAAAFGDDGLLTRIIHALEGEGFKVIGAHDVLEDLLAPKGILGKTKPDEQAEKDIQKAFQIAHAMGELDIGQACVVQDGLVLAVEAIEGTDKMLERCLDVKRDGFGGVLVKAKKPNQEKRADLPTIGVATLINAHKAGLRGVAVEANGSIIVDQDKVISKADELGLFLMGIE</sequence>
<evidence type="ECO:0008006" key="5">
    <source>
        <dbReference type="Google" id="ProtNLM"/>
    </source>
</evidence>
<dbReference type="RefSeq" id="WP_069185753.1">
    <property type="nucleotide sequence ID" value="NZ_FLYE01000001.1"/>
</dbReference>
<dbReference type="InterPro" id="IPR010415">
    <property type="entry name" value="LpxI_C"/>
</dbReference>
<protein>
    <recommendedName>
        <fullName evidence="5">UDP-2,3-diacylglucosamine pyrophosphatase</fullName>
    </recommendedName>
</protein>
<reference evidence="3 4" key="1">
    <citation type="submission" date="2016-07" db="EMBL/GenBank/DDBJ databases">
        <authorList>
            <person name="Lefevre C.T."/>
        </authorList>
    </citation>
    <scope>NUCLEOTIDE SEQUENCE [LARGE SCALE GENOMIC DNA]</scope>
    <source>
        <strain evidence="3">PR1</strain>
    </source>
</reference>
<dbReference type="Pfam" id="PF17930">
    <property type="entry name" value="LpxI_N"/>
    <property type="match status" value="1"/>
</dbReference>
<keyword evidence="4" id="KW-1185">Reference proteome</keyword>
<gene>
    <name evidence="3" type="ORF">MTBPR1_10280</name>
</gene>
<organism evidence="3 4">
    <name type="scientific">Candidatus Terasakiella magnetica</name>
    <dbReference type="NCBI Taxonomy" id="1867952"/>
    <lineage>
        <taxon>Bacteria</taxon>
        <taxon>Pseudomonadati</taxon>
        <taxon>Pseudomonadota</taxon>
        <taxon>Alphaproteobacteria</taxon>
        <taxon>Rhodospirillales</taxon>
        <taxon>Terasakiellaceae</taxon>
        <taxon>Terasakiella</taxon>
    </lineage>
</organism>
<dbReference type="Gene3D" id="3.40.140.80">
    <property type="match status" value="1"/>
</dbReference>
<evidence type="ECO:0000313" key="4">
    <source>
        <dbReference type="Proteomes" id="UP000231658"/>
    </source>
</evidence>
<dbReference type="STRING" id="1867952.MTBPR1_10280"/>
<dbReference type="Gene3D" id="3.40.50.20">
    <property type="match status" value="1"/>
</dbReference>
<dbReference type="InterPro" id="IPR043167">
    <property type="entry name" value="LpxI_C_sf"/>
</dbReference>
<dbReference type="PANTHER" id="PTHR39962:SF1">
    <property type="entry name" value="LPXI FAMILY PROTEIN"/>
    <property type="match status" value="1"/>
</dbReference>
<dbReference type="Pfam" id="PF06230">
    <property type="entry name" value="LpxI_C"/>
    <property type="match status" value="1"/>
</dbReference>
<accession>A0A1C3RCN1</accession>
<proteinExistence type="predicted"/>
<dbReference type="EMBL" id="FLYE01000001">
    <property type="protein sequence ID" value="SCA55033.1"/>
    <property type="molecule type" value="Genomic_DNA"/>
</dbReference>
<dbReference type="PANTHER" id="PTHR39962">
    <property type="entry name" value="BLL4848 PROTEIN"/>
    <property type="match status" value="1"/>
</dbReference>
<evidence type="ECO:0000259" key="2">
    <source>
        <dbReference type="Pfam" id="PF17930"/>
    </source>
</evidence>